<feature type="transmembrane region" description="Helical" evidence="2">
    <location>
        <begin position="6"/>
        <end position="28"/>
    </location>
</feature>
<dbReference type="Proteomes" id="UP000000597">
    <property type="component" value="Chromosome"/>
</dbReference>
<gene>
    <name evidence="3" type="ordered locus">BQ09490</name>
</gene>
<name>A0A0H3LUS1_BARQU</name>
<keyword evidence="2" id="KW-0472">Membrane</keyword>
<dbReference type="HOGENOM" id="CLU_1238191_0_0_5"/>
<dbReference type="OrthoDB" id="7826912at2"/>
<evidence type="ECO:0000256" key="1">
    <source>
        <dbReference type="SAM" id="Coils"/>
    </source>
</evidence>
<evidence type="ECO:0000313" key="3">
    <source>
        <dbReference type="EMBL" id="CAF26426.1"/>
    </source>
</evidence>
<keyword evidence="2" id="KW-1133">Transmembrane helix</keyword>
<proteinExistence type="predicted"/>
<evidence type="ECO:0000313" key="4">
    <source>
        <dbReference type="Proteomes" id="UP000000597"/>
    </source>
</evidence>
<sequence>MFIQLFLFFVLGVATTSWLLVLFSPLIWRRALHFAHKAVSTQIPLSLTEIQANQDILCAQHAVELVRNEQKYESLQKKYAQQKIQLSQATEKLYRLCLPTQGTSYSPHKKETTSIKNENSTLATNTFIMEIKTMREKIAHYQQRLQEIQSDEFNAAANHQLLYKLREETKDLAATLAAQIALQEGESSPISILIENSKSKNDLASRIRKKITCIKKKSLP</sequence>
<dbReference type="eggNOG" id="COG1196">
    <property type="taxonomic scope" value="Bacteria"/>
</dbReference>
<dbReference type="RefSeq" id="WP_011179654.1">
    <property type="nucleotide sequence ID" value="NC_005955.1"/>
</dbReference>
<organism evidence="3 4">
    <name type="scientific">Bartonella quintana (strain Toulouse)</name>
    <name type="common">Rochalimaea quintana</name>
    <dbReference type="NCBI Taxonomy" id="283165"/>
    <lineage>
        <taxon>Bacteria</taxon>
        <taxon>Pseudomonadati</taxon>
        <taxon>Pseudomonadota</taxon>
        <taxon>Alphaproteobacteria</taxon>
        <taxon>Hyphomicrobiales</taxon>
        <taxon>Bartonellaceae</taxon>
        <taxon>Bartonella</taxon>
    </lineage>
</organism>
<protein>
    <submittedName>
        <fullName evidence="3">Uncharacterized protein</fullName>
    </submittedName>
</protein>
<keyword evidence="1" id="KW-0175">Coiled coil</keyword>
<accession>A0A0H3LUS1</accession>
<evidence type="ECO:0000256" key="2">
    <source>
        <dbReference type="SAM" id="Phobius"/>
    </source>
</evidence>
<dbReference type="AlphaFoldDB" id="A0A0H3LUS1"/>
<dbReference type="EMBL" id="BX897700">
    <property type="protein sequence ID" value="CAF26426.1"/>
    <property type="molecule type" value="Genomic_DNA"/>
</dbReference>
<keyword evidence="2" id="KW-0812">Transmembrane</keyword>
<dbReference type="KEGG" id="bqu:BQ09490"/>
<reference evidence="3 4" key="1">
    <citation type="journal article" date="2004" name="Proc. Natl. Acad. Sci. U.S.A.">
        <title>The louse-borne human pathogen Bartonella quintana is a genomic derivative of the zoonotic agent Bartonella henselae.</title>
        <authorList>
            <person name="Alsmark U.C.M."/>
            <person name="Frank A.C."/>
            <person name="Karlberg E.O."/>
            <person name="Legault B.-A."/>
            <person name="Ardell D.H."/>
            <person name="Canbaeck B."/>
            <person name="Eriksson A.-S."/>
            <person name="Naeslund A.K."/>
            <person name="Handley S.A."/>
            <person name="Huvet M."/>
            <person name="La Scola B."/>
            <person name="Holmberg M."/>
            <person name="Andersson S.G.E."/>
        </authorList>
    </citation>
    <scope>NUCLEOTIDE SEQUENCE [LARGE SCALE GENOMIC DNA]</scope>
    <source>
        <strain evidence="3 4">Toulouse</strain>
    </source>
</reference>
<feature type="coiled-coil region" evidence="1">
    <location>
        <begin position="65"/>
        <end position="92"/>
    </location>
</feature>